<dbReference type="GO" id="GO:0061630">
    <property type="term" value="F:ubiquitin protein ligase activity"/>
    <property type="evidence" value="ECO:0007669"/>
    <property type="project" value="UniProtKB-EC"/>
</dbReference>
<keyword evidence="6 9" id="KW-0863">Zinc-finger</keyword>
<dbReference type="GO" id="GO:0016567">
    <property type="term" value="P:protein ubiquitination"/>
    <property type="evidence" value="ECO:0007669"/>
    <property type="project" value="InterPro"/>
</dbReference>
<accession>A0AB34J7Z6</accession>
<evidence type="ECO:0000256" key="4">
    <source>
        <dbReference type="ARBA" id="ARBA00022723"/>
    </source>
</evidence>
<keyword evidence="8" id="KW-0862">Zinc</keyword>
<dbReference type="SUPFAM" id="SSF57850">
    <property type="entry name" value="RING/U-box"/>
    <property type="match status" value="3"/>
</dbReference>
<dbReference type="InterPro" id="IPR031127">
    <property type="entry name" value="E3_UB_ligase_RBR"/>
</dbReference>
<sequence length="787" mass="85202">MDFGDAKRKVALGGKSRGQSRGDVLAAAKAKRMERGRVVAPSRSAVVLQRHTRGRMQRRGFAALVHASLKAACEPDAALASPASVERRVALLWQCSTPSARLGHASLIDSCAELMLRSNVARLTEKDGAISRRACSCGAGAGAIRVGSAKDWTRRAARLLPALLCAAGSRPDAAAAATLAQALCKAERSWAPCCVARGEPVCFQLLLSCAPHVYAAISSRSACGRKLRLASSAGASSGGHTLGALVDLCRTLLNVTSDDPYLPFSSVGRASILAPFAQALSPAALIAEPPPPAMREQLRHLMSGWVPSARRQLEESLALEISGWGKHGVDVQRFDVASLLLDVLLLCLNRSGSDWRPTGWCDTTPRLLLHQEALVLASTQVDKLCQQVSGLPPAEGEILLLRHQWNQTAAVAALSSADEVAATDACLDRTCGICFDEPSPSAPLHSLHCGHGFCADCWGGLLHAALERGPACVNDTCPHPGCDAPIAGRLWRAMLLPHDTLLFEKLQVRSFVKANSLLGVCPRGGCDQVAACVHPASPPEVLCRCGGEFCVLCSEEPHFPASCAQRSKWISLLHQSPDAQYIVTQTRPCPSCDVRTQRAAGCMHITCTQCGTEWCWACGETGKGVHHAQSCTRKPDPKWKYEAEERKVVEGTFALHAENYFFRTEQIELIRHSLEEKEADGTVANTSLSPELLWPTLLRSLRLLRWSQVWLYFIKEESLSPKLRLAQRQEFAHRQIRDCTDWLLAACNFDGEADVDSLESTGALLRWQLLIACLLYISHKASLATQS</sequence>
<keyword evidence="3" id="KW-0808">Transferase</keyword>
<comment type="caution">
    <text evidence="12">The sequence shown here is derived from an EMBL/GenBank/DDBJ whole genome shotgun (WGS) entry which is preliminary data.</text>
</comment>
<comment type="catalytic activity">
    <reaction evidence="1">
        <text>[E2 ubiquitin-conjugating enzyme]-S-ubiquitinyl-L-cysteine + [acceptor protein]-L-lysine = [E2 ubiquitin-conjugating enzyme]-L-cysteine + [acceptor protein]-N(6)-ubiquitinyl-L-lysine.</text>
        <dbReference type="EC" id="2.3.2.31"/>
    </reaction>
</comment>
<evidence type="ECO:0000256" key="5">
    <source>
        <dbReference type="ARBA" id="ARBA00022737"/>
    </source>
</evidence>
<dbReference type="Pfam" id="PF01485">
    <property type="entry name" value="IBR"/>
    <property type="match status" value="1"/>
</dbReference>
<evidence type="ECO:0000256" key="6">
    <source>
        <dbReference type="ARBA" id="ARBA00022771"/>
    </source>
</evidence>
<proteinExistence type="predicted"/>
<dbReference type="PROSITE" id="PS50096">
    <property type="entry name" value="IQ"/>
    <property type="match status" value="1"/>
</dbReference>
<dbReference type="EC" id="2.3.2.31" evidence="2"/>
<feature type="domain" description="RING-type" evidence="11">
    <location>
        <begin position="427"/>
        <end position="635"/>
    </location>
</feature>
<evidence type="ECO:0000256" key="3">
    <source>
        <dbReference type="ARBA" id="ARBA00022679"/>
    </source>
</evidence>
<protein>
    <recommendedName>
        <fullName evidence="2">RBR-type E3 ubiquitin transferase</fullName>
        <ecNumber evidence="2">2.3.2.31</ecNumber>
    </recommendedName>
</protein>
<gene>
    <name evidence="12" type="ORF">AB1Y20_003830</name>
</gene>
<dbReference type="InterPro" id="IPR002867">
    <property type="entry name" value="IBR_dom"/>
</dbReference>
<dbReference type="GO" id="GO:0008270">
    <property type="term" value="F:zinc ion binding"/>
    <property type="evidence" value="ECO:0007669"/>
    <property type="project" value="UniProtKB-KW"/>
</dbReference>
<organism evidence="12 13">
    <name type="scientific">Prymnesium parvum</name>
    <name type="common">Toxic golden alga</name>
    <dbReference type="NCBI Taxonomy" id="97485"/>
    <lineage>
        <taxon>Eukaryota</taxon>
        <taxon>Haptista</taxon>
        <taxon>Haptophyta</taxon>
        <taxon>Prymnesiophyceae</taxon>
        <taxon>Prymnesiales</taxon>
        <taxon>Prymnesiaceae</taxon>
        <taxon>Prymnesium</taxon>
    </lineage>
</organism>
<evidence type="ECO:0000256" key="7">
    <source>
        <dbReference type="ARBA" id="ARBA00022786"/>
    </source>
</evidence>
<keyword evidence="5" id="KW-0677">Repeat</keyword>
<dbReference type="Gene3D" id="3.30.40.10">
    <property type="entry name" value="Zinc/RING finger domain, C3HC4 (zinc finger)"/>
    <property type="match status" value="1"/>
</dbReference>
<dbReference type="PROSITE" id="PS51873">
    <property type="entry name" value="TRIAD"/>
    <property type="match status" value="1"/>
</dbReference>
<dbReference type="Pfam" id="PF22191">
    <property type="entry name" value="IBR_1"/>
    <property type="match status" value="1"/>
</dbReference>
<evidence type="ECO:0000256" key="8">
    <source>
        <dbReference type="ARBA" id="ARBA00022833"/>
    </source>
</evidence>
<dbReference type="PROSITE" id="PS50089">
    <property type="entry name" value="ZF_RING_2"/>
    <property type="match status" value="1"/>
</dbReference>
<dbReference type="InterPro" id="IPR013083">
    <property type="entry name" value="Znf_RING/FYVE/PHD"/>
</dbReference>
<evidence type="ECO:0000256" key="2">
    <source>
        <dbReference type="ARBA" id="ARBA00012251"/>
    </source>
</evidence>
<evidence type="ECO:0000259" key="10">
    <source>
        <dbReference type="PROSITE" id="PS50089"/>
    </source>
</evidence>
<dbReference type="InterPro" id="IPR001841">
    <property type="entry name" value="Znf_RING"/>
</dbReference>
<dbReference type="AlphaFoldDB" id="A0AB34J7Z6"/>
<dbReference type="InterPro" id="IPR044066">
    <property type="entry name" value="TRIAD_supradom"/>
</dbReference>
<evidence type="ECO:0000313" key="13">
    <source>
        <dbReference type="Proteomes" id="UP001515480"/>
    </source>
</evidence>
<reference evidence="12 13" key="1">
    <citation type="journal article" date="2024" name="Science">
        <title>Giant polyketide synthase enzymes in the biosynthesis of giant marine polyether toxins.</title>
        <authorList>
            <person name="Fallon T.R."/>
            <person name="Shende V.V."/>
            <person name="Wierzbicki I.H."/>
            <person name="Pendleton A.L."/>
            <person name="Watervoot N.F."/>
            <person name="Auber R.P."/>
            <person name="Gonzalez D.J."/>
            <person name="Wisecaver J.H."/>
            <person name="Moore B.S."/>
        </authorList>
    </citation>
    <scope>NUCLEOTIDE SEQUENCE [LARGE SCALE GENOMIC DNA]</scope>
    <source>
        <strain evidence="12 13">12B1</strain>
    </source>
</reference>
<evidence type="ECO:0000256" key="1">
    <source>
        <dbReference type="ARBA" id="ARBA00001798"/>
    </source>
</evidence>
<evidence type="ECO:0000313" key="12">
    <source>
        <dbReference type="EMBL" id="KAL1514743.1"/>
    </source>
</evidence>
<evidence type="ECO:0000256" key="9">
    <source>
        <dbReference type="PROSITE-ProRule" id="PRU00175"/>
    </source>
</evidence>
<dbReference type="PANTHER" id="PTHR11685">
    <property type="entry name" value="RBR FAMILY RING FINGER AND IBR DOMAIN-CONTAINING"/>
    <property type="match status" value="1"/>
</dbReference>
<evidence type="ECO:0000259" key="11">
    <source>
        <dbReference type="PROSITE" id="PS51873"/>
    </source>
</evidence>
<dbReference type="Proteomes" id="UP001515480">
    <property type="component" value="Unassembled WGS sequence"/>
</dbReference>
<feature type="domain" description="RING-type" evidence="10">
    <location>
        <begin position="431"/>
        <end position="478"/>
    </location>
</feature>
<keyword evidence="4" id="KW-0479">Metal-binding</keyword>
<dbReference type="Gene3D" id="1.20.120.1750">
    <property type="match status" value="1"/>
</dbReference>
<dbReference type="SMART" id="SM00647">
    <property type="entry name" value="IBR"/>
    <property type="match status" value="2"/>
</dbReference>
<keyword evidence="7" id="KW-0833">Ubl conjugation pathway</keyword>
<dbReference type="EMBL" id="JBGBPQ010000012">
    <property type="protein sequence ID" value="KAL1514743.1"/>
    <property type="molecule type" value="Genomic_DNA"/>
</dbReference>
<name>A0AB34J7Z6_PRYPA</name>
<keyword evidence="13" id="KW-1185">Reference proteome</keyword>